<evidence type="ECO:0000313" key="5">
    <source>
        <dbReference type="Ensembl" id="ENSSFOP00015078075.1"/>
    </source>
</evidence>
<feature type="domain" description="Homeobox" evidence="4">
    <location>
        <begin position="97"/>
        <end position="157"/>
    </location>
</feature>
<proteinExistence type="predicted"/>
<dbReference type="Ensembl" id="ENSSFOT00015076940.1">
    <property type="protein sequence ID" value="ENSSFOP00015078075.1"/>
    <property type="gene ID" value="ENSSFOG00015024312.1"/>
</dbReference>
<feature type="DNA-binding region" description="Homeobox" evidence="2">
    <location>
        <begin position="99"/>
        <end position="158"/>
    </location>
</feature>
<protein>
    <submittedName>
        <fullName evidence="5">Brain-specific homeobox</fullName>
    </submittedName>
</protein>
<dbReference type="SMART" id="SM00389">
    <property type="entry name" value="HOX"/>
    <property type="match status" value="1"/>
</dbReference>
<dbReference type="GO" id="GO:0005634">
    <property type="term" value="C:nucleus"/>
    <property type="evidence" value="ECO:0007669"/>
    <property type="project" value="UniProtKB-SubCell"/>
</dbReference>
<evidence type="ECO:0000313" key="6">
    <source>
        <dbReference type="Proteomes" id="UP000694397"/>
    </source>
</evidence>
<evidence type="ECO:0000256" key="1">
    <source>
        <dbReference type="ARBA" id="ARBA00004123"/>
    </source>
</evidence>
<dbReference type="Gene3D" id="1.10.10.60">
    <property type="entry name" value="Homeodomain-like"/>
    <property type="match status" value="1"/>
</dbReference>
<name>A0A8C9WSI4_SCLFO</name>
<dbReference type="PANTHER" id="PTHR24333">
    <property type="entry name" value="HOMEO BOX HB9 LIKE A-RELATED"/>
    <property type="match status" value="1"/>
</dbReference>
<reference evidence="5 6" key="1">
    <citation type="submission" date="2019-04" db="EMBL/GenBank/DDBJ databases">
        <authorList>
            <consortium name="Wellcome Sanger Institute Data Sharing"/>
        </authorList>
    </citation>
    <scope>NUCLEOTIDE SEQUENCE [LARGE SCALE GENOMIC DNA]</scope>
</reference>
<dbReference type="PANTHER" id="PTHR24333:SF16">
    <property type="entry name" value="BRAIN-SPECIFIC HOMEOBOX"/>
    <property type="match status" value="1"/>
</dbReference>
<dbReference type="OrthoDB" id="6159439at2759"/>
<dbReference type="Proteomes" id="UP000694397">
    <property type="component" value="Chromosome 10"/>
</dbReference>
<keyword evidence="2 3" id="KW-0371">Homeobox</keyword>
<dbReference type="InterPro" id="IPR009057">
    <property type="entry name" value="Homeodomain-like_sf"/>
</dbReference>
<dbReference type="GeneTree" id="ENSGT00940000165707"/>
<dbReference type="CDD" id="cd00086">
    <property type="entry name" value="homeodomain"/>
    <property type="match status" value="1"/>
</dbReference>
<dbReference type="Pfam" id="PF00046">
    <property type="entry name" value="Homeodomain"/>
    <property type="match status" value="1"/>
</dbReference>
<keyword evidence="2 3" id="KW-0539">Nucleus</keyword>
<dbReference type="SUPFAM" id="SSF46689">
    <property type="entry name" value="Homeodomain-like"/>
    <property type="match status" value="1"/>
</dbReference>
<organism evidence="5 6">
    <name type="scientific">Scleropages formosus</name>
    <name type="common">Asian bonytongue</name>
    <name type="synonym">Osteoglossum formosum</name>
    <dbReference type="NCBI Taxonomy" id="113540"/>
    <lineage>
        <taxon>Eukaryota</taxon>
        <taxon>Metazoa</taxon>
        <taxon>Chordata</taxon>
        <taxon>Craniata</taxon>
        <taxon>Vertebrata</taxon>
        <taxon>Euteleostomi</taxon>
        <taxon>Actinopterygii</taxon>
        <taxon>Neopterygii</taxon>
        <taxon>Teleostei</taxon>
        <taxon>Osteoglossocephala</taxon>
        <taxon>Osteoglossomorpha</taxon>
        <taxon>Osteoglossiformes</taxon>
        <taxon>Osteoglossidae</taxon>
        <taxon>Scleropages</taxon>
    </lineage>
</organism>
<dbReference type="GO" id="GO:0003677">
    <property type="term" value="F:DNA binding"/>
    <property type="evidence" value="ECO:0007669"/>
    <property type="project" value="UniProtKB-UniRule"/>
</dbReference>
<reference evidence="5" key="2">
    <citation type="submission" date="2025-08" db="UniProtKB">
        <authorList>
            <consortium name="Ensembl"/>
        </authorList>
    </citation>
    <scope>IDENTIFICATION</scope>
</reference>
<accession>A0A8C9WSI4</accession>
<comment type="subcellular location">
    <subcellularLocation>
        <location evidence="1 2 3">Nucleus</location>
    </subcellularLocation>
</comment>
<evidence type="ECO:0000259" key="4">
    <source>
        <dbReference type="PROSITE" id="PS50071"/>
    </source>
</evidence>
<dbReference type="AlphaFoldDB" id="A0A8C9WSI4"/>
<reference evidence="5" key="3">
    <citation type="submission" date="2025-09" db="UniProtKB">
        <authorList>
            <consortium name="Ensembl"/>
        </authorList>
    </citation>
    <scope>IDENTIFICATION</scope>
</reference>
<keyword evidence="6" id="KW-1185">Reference proteome</keyword>
<dbReference type="InterPro" id="IPR050848">
    <property type="entry name" value="Homeobox_TF"/>
</dbReference>
<evidence type="ECO:0000256" key="3">
    <source>
        <dbReference type="RuleBase" id="RU000682"/>
    </source>
</evidence>
<dbReference type="PROSITE" id="PS50071">
    <property type="entry name" value="HOMEOBOX_2"/>
    <property type="match status" value="1"/>
</dbReference>
<keyword evidence="2 3" id="KW-0238">DNA-binding</keyword>
<evidence type="ECO:0000256" key="2">
    <source>
        <dbReference type="PROSITE-ProRule" id="PRU00108"/>
    </source>
</evidence>
<sequence>MDPDNRSPNLRISAQQSARFFIKNILFLKSNFSGVFFSSFSGPQTPVLNYRCPVMPSPNSLAYPQCLEKSEYPCALTSGMYPYKNRPHKSGMSGPQCKCRKARTVFTDAQLSGLEKRFEIQPHLSTPERAELSIALHLSVNQVKAWCQNRRMKYKHTHTHTHTHTHRLNRLSHTGGRGHTQDGTPVYCKYIIYCILQHILLYSHIY</sequence>
<dbReference type="InterPro" id="IPR001356">
    <property type="entry name" value="HD"/>
</dbReference>